<gene>
    <name evidence="1" type="ORF">PIB30_099222</name>
</gene>
<dbReference type="Proteomes" id="UP001341840">
    <property type="component" value="Unassembled WGS sequence"/>
</dbReference>
<sequence>MFVEEARTRRDNKHVVEHETRYQVMYDSDSRDELVLGAKVVHGIVWDPSAELVMMDRGEVGEHEVKIGITKEILDERKLLEVEQCPIYVASKERDPLVDITMLKLNKVEEDW</sequence>
<evidence type="ECO:0000313" key="2">
    <source>
        <dbReference type="Proteomes" id="UP001341840"/>
    </source>
</evidence>
<comment type="caution">
    <text evidence="1">The sequence shown here is derived from an EMBL/GenBank/DDBJ whole genome shotgun (WGS) entry which is preliminary data.</text>
</comment>
<accession>A0ABU6VV93</accession>
<dbReference type="EMBL" id="JASCZI010153661">
    <property type="protein sequence ID" value="MED6177555.1"/>
    <property type="molecule type" value="Genomic_DNA"/>
</dbReference>
<evidence type="ECO:0000313" key="1">
    <source>
        <dbReference type="EMBL" id="MED6177555.1"/>
    </source>
</evidence>
<keyword evidence="2" id="KW-1185">Reference proteome</keyword>
<name>A0ABU6VV93_9FABA</name>
<reference evidence="1 2" key="1">
    <citation type="journal article" date="2023" name="Plants (Basel)">
        <title>Bridging the Gap: Combining Genomics and Transcriptomics Approaches to Understand Stylosanthes scabra, an Orphan Legume from the Brazilian Caatinga.</title>
        <authorList>
            <person name="Ferreira-Neto J.R.C."/>
            <person name="da Silva M.D."/>
            <person name="Binneck E."/>
            <person name="de Melo N.F."/>
            <person name="da Silva R.H."/>
            <person name="de Melo A.L.T.M."/>
            <person name="Pandolfi V."/>
            <person name="Bustamante F.O."/>
            <person name="Brasileiro-Vidal A.C."/>
            <person name="Benko-Iseppon A.M."/>
        </authorList>
    </citation>
    <scope>NUCLEOTIDE SEQUENCE [LARGE SCALE GENOMIC DNA]</scope>
    <source>
        <tissue evidence="1">Leaves</tissue>
    </source>
</reference>
<protein>
    <submittedName>
        <fullName evidence="1">Uncharacterized protein</fullName>
    </submittedName>
</protein>
<organism evidence="1 2">
    <name type="scientific">Stylosanthes scabra</name>
    <dbReference type="NCBI Taxonomy" id="79078"/>
    <lineage>
        <taxon>Eukaryota</taxon>
        <taxon>Viridiplantae</taxon>
        <taxon>Streptophyta</taxon>
        <taxon>Embryophyta</taxon>
        <taxon>Tracheophyta</taxon>
        <taxon>Spermatophyta</taxon>
        <taxon>Magnoliopsida</taxon>
        <taxon>eudicotyledons</taxon>
        <taxon>Gunneridae</taxon>
        <taxon>Pentapetalae</taxon>
        <taxon>rosids</taxon>
        <taxon>fabids</taxon>
        <taxon>Fabales</taxon>
        <taxon>Fabaceae</taxon>
        <taxon>Papilionoideae</taxon>
        <taxon>50 kb inversion clade</taxon>
        <taxon>dalbergioids sensu lato</taxon>
        <taxon>Dalbergieae</taxon>
        <taxon>Pterocarpus clade</taxon>
        <taxon>Stylosanthes</taxon>
    </lineage>
</organism>
<feature type="non-terminal residue" evidence="1">
    <location>
        <position position="112"/>
    </location>
</feature>
<proteinExistence type="predicted"/>